<organism evidence="1 2">
    <name type="scientific">Taibaiella lutea</name>
    <dbReference type="NCBI Taxonomy" id="2608001"/>
    <lineage>
        <taxon>Bacteria</taxon>
        <taxon>Pseudomonadati</taxon>
        <taxon>Bacteroidota</taxon>
        <taxon>Chitinophagia</taxon>
        <taxon>Chitinophagales</taxon>
        <taxon>Chitinophagaceae</taxon>
        <taxon>Taibaiella</taxon>
    </lineage>
</organism>
<name>A0A5M6CHQ4_9BACT</name>
<keyword evidence="1" id="KW-0808">Transferase</keyword>
<dbReference type="InterPro" id="IPR008884">
    <property type="entry name" value="TylF_MeTrfase"/>
</dbReference>
<evidence type="ECO:0000313" key="2">
    <source>
        <dbReference type="Proteomes" id="UP000323632"/>
    </source>
</evidence>
<dbReference type="Proteomes" id="UP000323632">
    <property type="component" value="Unassembled WGS sequence"/>
</dbReference>
<dbReference type="EMBL" id="VWSH01000002">
    <property type="protein sequence ID" value="KAA5534731.1"/>
    <property type="molecule type" value="Genomic_DNA"/>
</dbReference>
<dbReference type="RefSeq" id="WP_150032410.1">
    <property type="nucleotide sequence ID" value="NZ_VWSH01000002.1"/>
</dbReference>
<reference evidence="1 2" key="1">
    <citation type="submission" date="2019-09" db="EMBL/GenBank/DDBJ databases">
        <title>Genome sequence and assembly of Taibaiella sp.</title>
        <authorList>
            <person name="Chhetri G."/>
        </authorList>
    </citation>
    <scope>NUCLEOTIDE SEQUENCE [LARGE SCALE GENOMIC DNA]</scope>
    <source>
        <strain evidence="1 2">KVB11</strain>
    </source>
</reference>
<keyword evidence="1" id="KW-0489">Methyltransferase</keyword>
<dbReference type="GO" id="GO:0008168">
    <property type="term" value="F:methyltransferase activity"/>
    <property type="evidence" value="ECO:0007669"/>
    <property type="project" value="UniProtKB-KW"/>
</dbReference>
<dbReference type="SUPFAM" id="SSF53335">
    <property type="entry name" value="S-adenosyl-L-methionine-dependent methyltransferases"/>
    <property type="match status" value="1"/>
</dbReference>
<dbReference type="PANTHER" id="PTHR40036:SF1">
    <property type="entry name" value="MACROCIN O-METHYLTRANSFERASE"/>
    <property type="match status" value="1"/>
</dbReference>
<dbReference type="Gene3D" id="3.40.50.150">
    <property type="entry name" value="Vaccinia Virus protein VP39"/>
    <property type="match status" value="1"/>
</dbReference>
<comment type="caution">
    <text evidence="1">The sequence shown here is derived from an EMBL/GenBank/DDBJ whole genome shotgun (WGS) entry which is preliminary data.</text>
</comment>
<sequence length="222" mass="25167">MSVSRFLFHSLSKILATKSLYLTKSLNYKSSQSLPPNYDYVRFSTLGLCYEEIINKGVKGNIAEVGVYKGVFAKRMNKLFSDRKLYLFDTFEGFDGKDVEVEKNSGYSKGDQDFSDTSVQMVMSNMPYPEKCIVKKGFFPDTASDVEDSFCFVSLDADLYEPILQGLIFFYPRLEKGGYIFIHDFNNDEYKGARPAVLKYCNENGINYVPIPDSGGTVIITK</sequence>
<keyword evidence="2" id="KW-1185">Reference proteome</keyword>
<evidence type="ECO:0000313" key="1">
    <source>
        <dbReference type="EMBL" id="KAA5534731.1"/>
    </source>
</evidence>
<dbReference type="Pfam" id="PF05711">
    <property type="entry name" value="TylF"/>
    <property type="match status" value="1"/>
</dbReference>
<gene>
    <name evidence="1" type="ORF">F0919_08960</name>
</gene>
<dbReference type="InterPro" id="IPR029063">
    <property type="entry name" value="SAM-dependent_MTases_sf"/>
</dbReference>
<dbReference type="PANTHER" id="PTHR40036">
    <property type="entry name" value="MACROCIN O-METHYLTRANSFERASE"/>
    <property type="match status" value="1"/>
</dbReference>
<dbReference type="GO" id="GO:0032259">
    <property type="term" value="P:methylation"/>
    <property type="evidence" value="ECO:0007669"/>
    <property type="project" value="UniProtKB-KW"/>
</dbReference>
<accession>A0A5M6CHQ4</accession>
<dbReference type="AlphaFoldDB" id="A0A5M6CHQ4"/>
<protein>
    <submittedName>
        <fullName evidence="1">Methyltransferase</fullName>
    </submittedName>
</protein>
<proteinExistence type="predicted"/>